<organism evidence="3 4">
    <name type="scientific">Abrus precatorius</name>
    <name type="common">Indian licorice</name>
    <name type="synonym">Glycine abrus</name>
    <dbReference type="NCBI Taxonomy" id="3816"/>
    <lineage>
        <taxon>Eukaryota</taxon>
        <taxon>Viridiplantae</taxon>
        <taxon>Streptophyta</taxon>
        <taxon>Embryophyta</taxon>
        <taxon>Tracheophyta</taxon>
        <taxon>Spermatophyta</taxon>
        <taxon>Magnoliopsida</taxon>
        <taxon>eudicotyledons</taxon>
        <taxon>Gunneridae</taxon>
        <taxon>Pentapetalae</taxon>
        <taxon>rosids</taxon>
        <taxon>fabids</taxon>
        <taxon>Fabales</taxon>
        <taxon>Fabaceae</taxon>
        <taxon>Papilionoideae</taxon>
        <taxon>50 kb inversion clade</taxon>
        <taxon>NPAAA clade</taxon>
        <taxon>indigoferoid/millettioid clade</taxon>
        <taxon>Abreae</taxon>
        <taxon>Abrus</taxon>
    </lineage>
</organism>
<dbReference type="InterPro" id="IPR005162">
    <property type="entry name" value="Retrotrans_gag_dom"/>
</dbReference>
<name>A0A8B8MHX9_ABRPR</name>
<dbReference type="GeneID" id="113874292"/>
<dbReference type="OrthoDB" id="1434223at2759"/>
<dbReference type="Proteomes" id="UP000694853">
    <property type="component" value="Unplaced"/>
</dbReference>
<protein>
    <submittedName>
        <fullName evidence="4">Uncharacterized protein LOC113874292</fullName>
    </submittedName>
</protein>
<gene>
    <name evidence="4" type="primary">LOC113874292</name>
</gene>
<dbReference type="Pfam" id="PF03732">
    <property type="entry name" value="Retrotrans_gag"/>
    <property type="match status" value="1"/>
</dbReference>
<feature type="compositionally biased region" description="Polar residues" evidence="1">
    <location>
        <begin position="111"/>
        <end position="121"/>
    </location>
</feature>
<reference evidence="3" key="1">
    <citation type="journal article" date="2019" name="Toxins">
        <title>Detection of Abrin-Like and Prepropulchellin-Like Toxin Genes and Transcripts Using Whole Genome Sequencing and Full-Length Transcript Sequencing of Abrus precatorius.</title>
        <authorList>
            <person name="Hovde B.T."/>
            <person name="Daligault H.E."/>
            <person name="Hanschen E.R."/>
            <person name="Kunde Y.A."/>
            <person name="Johnson M.B."/>
            <person name="Starkenburg S.R."/>
            <person name="Johnson S.L."/>
        </authorList>
    </citation>
    <scope>NUCLEOTIDE SEQUENCE [LARGE SCALE GENOMIC DNA]</scope>
</reference>
<evidence type="ECO:0000256" key="1">
    <source>
        <dbReference type="SAM" id="MobiDB-lite"/>
    </source>
</evidence>
<proteinExistence type="predicted"/>
<feature type="region of interest" description="Disordered" evidence="1">
    <location>
        <begin position="107"/>
        <end position="129"/>
    </location>
</feature>
<dbReference type="AlphaFoldDB" id="A0A8B8MHX9"/>
<dbReference type="KEGG" id="aprc:113874292"/>
<accession>A0A8B8MHX9</accession>
<keyword evidence="3" id="KW-1185">Reference proteome</keyword>
<evidence type="ECO:0000313" key="3">
    <source>
        <dbReference type="Proteomes" id="UP000694853"/>
    </source>
</evidence>
<reference evidence="4" key="2">
    <citation type="submission" date="2025-08" db="UniProtKB">
        <authorList>
            <consortium name="RefSeq"/>
        </authorList>
    </citation>
    <scope>IDENTIFICATION</scope>
    <source>
        <tissue evidence="4">Young leaves</tissue>
    </source>
</reference>
<evidence type="ECO:0000313" key="4">
    <source>
        <dbReference type="RefSeq" id="XP_027368326.1"/>
    </source>
</evidence>
<evidence type="ECO:0000259" key="2">
    <source>
        <dbReference type="Pfam" id="PF03732"/>
    </source>
</evidence>
<feature type="domain" description="Retrotransposon gag" evidence="2">
    <location>
        <begin position="3"/>
        <end position="72"/>
    </location>
</feature>
<sequence length="155" mass="18266">MVDWPTFCRRFLEKYFPEVIRRRREQEFLTLKQRQMSIDEYAAKFEELSKYCPYFAQADDRAHCSKFESGLRLDIKQAISCQHVQHFPTLVDRCRIYEDDTKNRQALWKSSGPQRPASSLGSKGKGIQERHKPYFNPARSYGANLLEVRGLVVEV</sequence>
<dbReference type="RefSeq" id="XP_027368326.1">
    <property type="nucleotide sequence ID" value="XM_027512525.1"/>
</dbReference>